<dbReference type="InterPro" id="IPR008275">
    <property type="entry name" value="CoA_E_activase_dom"/>
</dbReference>
<evidence type="ECO:0000313" key="7">
    <source>
        <dbReference type="EMBL" id="PHU36943.1"/>
    </source>
</evidence>
<keyword evidence="3" id="KW-0479">Metal-binding</keyword>
<dbReference type="GO" id="GO:0046872">
    <property type="term" value="F:metal ion binding"/>
    <property type="evidence" value="ECO:0007669"/>
    <property type="project" value="UniProtKB-KW"/>
</dbReference>
<dbReference type="InterPro" id="IPR043129">
    <property type="entry name" value="ATPase_NBD"/>
</dbReference>
<evidence type="ECO:0000256" key="5">
    <source>
        <dbReference type="ARBA" id="ARBA00023014"/>
    </source>
</evidence>
<reference evidence="7 8" key="1">
    <citation type="submission" date="2017-10" db="EMBL/GenBank/DDBJ databases">
        <title>Resolving the taxonomy of Roseburia spp., Eubacterium rectale and Agathobacter spp. through phylogenomic analysis.</title>
        <authorList>
            <person name="Sheridan P.O."/>
            <person name="Walker A.W."/>
            <person name="Duncan S.H."/>
            <person name="Scott K.P."/>
            <person name="Toole P.W.O."/>
            <person name="Luis P."/>
            <person name="Flint H.J."/>
        </authorList>
    </citation>
    <scope>NUCLEOTIDE SEQUENCE [LARGE SCALE GENOMIC DNA]</scope>
    <source>
        <strain evidence="7 8">JK623</strain>
    </source>
</reference>
<dbReference type="Proteomes" id="UP000224563">
    <property type="component" value="Unassembled WGS sequence"/>
</dbReference>
<dbReference type="Gene3D" id="3.30.420.40">
    <property type="match status" value="2"/>
</dbReference>
<keyword evidence="8" id="KW-1185">Reference proteome</keyword>
<dbReference type="EMBL" id="PDYG01000100">
    <property type="protein sequence ID" value="PHU36943.1"/>
    <property type="molecule type" value="Genomic_DNA"/>
</dbReference>
<proteinExistence type="predicted"/>
<feature type="domain" description="ATPase BadF/BadG/BcrA/BcrD type" evidence="6">
    <location>
        <begin position="4"/>
        <end position="252"/>
    </location>
</feature>
<comment type="subunit">
    <text evidence="2">Homodimer.</text>
</comment>
<evidence type="ECO:0000256" key="2">
    <source>
        <dbReference type="ARBA" id="ARBA00011738"/>
    </source>
</evidence>
<dbReference type="GO" id="GO:0051536">
    <property type="term" value="F:iron-sulfur cluster binding"/>
    <property type="evidence" value="ECO:0007669"/>
    <property type="project" value="UniProtKB-KW"/>
</dbReference>
<keyword evidence="4" id="KW-0408">Iron</keyword>
<reference evidence="7 8" key="2">
    <citation type="submission" date="2017-10" db="EMBL/GenBank/DDBJ databases">
        <authorList>
            <person name="Banno H."/>
            <person name="Chua N.-H."/>
        </authorList>
    </citation>
    <scope>NUCLEOTIDE SEQUENCE [LARGE SCALE GENOMIC DNA]</scope>
    <source>
        <strain evidence="7 8">JK623</strain>
    </source>
</reference>
<dbReference type="Pfam" id="PF01869">
    <property type="entry name" value="BcrAD_BadFG"/>
    <property type="match status" value="1"/>
</dbReference>
<keyword evidence="5" id="KW-0411">Iron-sulfur</keyword>
<gene>
    <name evidence="7" type="ORF">CSX02_10605</name>
</gene>
<dbReference type="RefSeq" id="WP_099386658.1">
    <property type="nucleotide sequence ID" value="NZ_JANSWH010000028.1"/>
</dbReference>
<dbReference type="PANTHER" id="PTHR32329:SF2">
    <property type="entry name" value="BIFUNCTIONAL PROTEIN [INCLUDES 2-HYDROXYACYL-COA DEHYDRATASE (N-TER) AND ITS ACTIVATOR DOMAIN (C_TERM)"/>
    <property type="match status" value="1"/>
</dbReference>
<dbReference type="InterPro" id="IPR051805">
    <property type="entry name" value="Dehydratase_Activator_Redct"/>
</dbReference>
<evidence type="ECO:0000256" key="4">
    <source>
        <dbReference type="ARBA" id="ARBA00023004"/>
    </source>
</evidence>
<comment type="cofactor">
    <cofactor evidence="1">
        <name>[4Fe-4S] cluster</name>
        <dbReference type="ChEBI" id="CHEBI:49883"/>
    </cofactor>
</comment>
<protein>
    <submittedName>
        <fullName evidence="7">2-hydroxyglutaryl-CoA dehydratase</fullName>
    </submittedName>
</protein>
<dbReference type="FunFam" id="3.30.420.40:FF:000217">
    <property type="entry name" value="2-hydroxyisocaproyl-CoA dehydratase activator"/>
    <property type="match status" value="1"/>
</dbReference>
<dbReference type="PANTHER" id="PTHR32329">
    <property type="entry name" value="BIFUNCTIONAL PROTEIN [INCLUDES 2-HYDROXYACYL-COA DEHYDRATASE (N-TER) AND ITS ACTIVATOR DOMAIN (C_TERM)-RELATED"/>
    <property type="match status" value="1"/>
</dbReference>
<dbReference type="NCBIfam" id="TIGR00241">
    <property type="entry name" value="CoA_E_activ"/>
    <property type="match status" value="1"/>
</dbReference>
<dbReference type="AlphaFoldDB" id="A0A2G3E1G2"/>
<sequence length="257" mass="27079">MYTLGIDIGSTTSKCVILEDGKMIRAMSLVTAGTGTNGPAQAYEQVLQSAGLTQADLDYVVATGYGRKTYEAADAQMSELTCHAKGVYFQNPKCRTIIDIGGQDAKVIRLNENGGIADFVMNDKCAAGTGRFLDVMAGLLQMPVSDLQKYALAAKEPVRISSTCTVFAESEVISQLSQNVDMANLVAGICNSVASRTAALAKRAGIRETVCMSGGVAQNHGVLSALSRELDVPVVEVEYAQYMGALGAAIAAYEKVI</sequence>
<comment type="caution">
    <text evidence="7">The sequence shown here is derived from an EMBL/GenBank/DDBJ whole genome shotgun (WGS) entry which is preliminary data.</text>
</comment>
<evidence type="ECO:0000259" key="6">
    <source>
        <dbReference type="Pfam" id="PF01869"/>
    </source>
</evidence>
<accession>A0A2G3E1G2</accession>
<evidence type="ECO:0000256" key="1">
    <source>
        <dbReference type="ARBA" id="ARBA00001966"/>
    </source>
</evidence>
<dbReference type="InterPro" id="IPR002731">
    <property type="entry name" value="ATPase_BadF"/>
</dbReference>
<evidence type="ECO:0000313" key="8">
    <source>
        <dbReference type="Proteomes" id="UP000224563"/>
    </source>
</evidence>
<dbReference type="SUPFAM" id="SSF53067">
    <property type="entry name" value="Actin-like ATPase domain"/>
    <property type="match status" value="1"/>
</dbReference>
<evidence type="ECO:0000256" key="3">
    <source>
        <dbReference type="ARBA" id="ARBA00022723"/>
    </source>
</evidence>
<name>A0A2G3E1G2_9FIRM</name>
<organism evidence="7 8">
    <name type="scientific">Agathobacter ruminis</name>
    <dbReference type="NCBI Taxonomy" id="1712665"/>
    <lineage>
        <taxon>Bacteria</taxon>
        <taxon>Bacillati</taxon>
        <taxon>Bacillota</taxon>
        <taxon>Clostridia</taxon>
        <taxon>Lachnospirales</taxon>
        <taxon>Lachnospiraceae</taxon>
        <taxon>Agathobacter</taxon>
    </lineage>
</organism>